<dbReference type="EMBL" id="UINC01114923">
    <property type="protein sequence ID" value="SVC85577.1"/>
    <property type="molecule type" value="Genomic_DNA"/>
</dbReference>
<accession>A0A382QKR7</accession>
<dbReference type="AlphaFoldDB" id="A0A382QKR7"/>
<evidence type="ECO:0000313" key="1">
    <source>
        <dbReference type="EMBL" id="SVC85577.1"/>
    </source>
</evidence>
<name>A0A382QKR7_9ZZZZ</name>
<gene>
    <name evidence="1" type="ORF">METZ01_LOCUS338431</name>
</gene>
<reference evidence="1" key="1">
    <citation type="submission" date="2018-05" db="EMBL/GenBank/DDBJ databases">
        <authorList>
            <person name="Lanie J.A."/>
            <person name="Ng W.-L."/>
            <person name="Kazmierczak K.M."/>
            <person name="Andrzejewski T.M."/>
            <person name="Davidsen T.M."/>
            <person name="Wayne K.J."/>
            <person name="Tettelin H."/>
            <person name="Glass J.I."/>
            <person name="Rusch D."/>
            <person name="Podicherti R."/>
            <person name="Tsui H.-C.T."/>
            <person name="Winkler M.E."/>
        </authorList>
    </citation>
    <scope>NUCLEOTIDE SEQUENCE</scope>
</reference>
<sequence>MAENKGKKRGPKAFEFTEEVYQKIEELAGQGLNERDIAYCIGMHPTTFSEKKYKLEKLRESVKKGQAQGLQTVTSCLMDQVKSGNPTSTIFYLKNRSPNEWNDVQSINSVQINLGKMSDSQLLNELRSDPRMVEALKNVIPQLADKQLIENND</sequence>
<proteinExistence type="predicted"/>
<organism evidence="1">
    <name type="scientific">marine metagenome</name>
    <dbReference type="NCBI Taxonomy" id="408172"/>
    <lineage>
        <taxon>unclassified sequences</taxon>
        <taxon>metagenomes</taxon>
        <taxon>ecological metagenomes</taxon>
    </lineage>
</organism>
<protein>
    <submittedName>
        <fullName evidence="1">Uncharacterized protein</fullName>
    </submittedName>
</protein>